<keyword evidence="13" id="KW-1185">Reference proteome</keyword>
<comment type="caution">
    <text evidence="12">The sequence shown here is derived from an EMBL/GenBank/DDBJ whole genome shotgun (WGS) entry which is preliminary data.</text>
</comment>
<keyword evidence="6" id="KW-0564">Palmitate</keyword>
<feature type="transmembrane region" description="Helical" evidence="10">
    <location>
        <begin position="35"/>
        <end position="56"/>
    </location>
</feature>
<dbReference type="InterPro" id="IPR001594">
    <property type="entry name" value="Palmitoyltrfase_DHHC"/>
</dbReference>
<protein>
    <recommendedName>
        <fullName evidence="10">Palmitoyltransferase</fullName>
        <ecNumber evidence="10">2.3.1.225</ecNumber>
    </recommendedName>
</protein>
<dbReference type="GO" id="GO:0019706">
    <property type="term" value="F:protein-cysteine S-palmitoyltransferase activity"/>
    <property type="evidence" value="ECO:0007669"/>
    <property type="project" value="UniProtKB-EC"/>
</dbReference>
<dbReference type="InParanoid" id="A0A1X2HS07"/>
<evidence type="ECO:0000256" key="3">
    <source>
        <dbReference type="ARBA" id="ARBA00022692"/>
    </source>
</evidence>
<dbReference type="GO" id="GO:0016020">
    <property type="term" value="C:membrane"/>
    <property type="evidence" value="ECO:0007669"/>
    <property type="project" value="UniProtKB-SubCell"/>
</dbReference>
<dbReference type="Pfam" id="PF01529">
    <property type="entry name" value="DHHC"/>
    <property type="match status" value="1"/>
</dbReference>
<dbReference type="EC" id="2.3.1.225" evidence="10"/>
<proteinExistence type="inferred from homology"/>
<dbReference type="GO" id="GO:0006612">
    <property type="term" value="P:protein targeting to membrane"/>
    <property type="evidence" value="ECO:0007669"/>
    <property type="project" value="TreeGrafter"/>
</dbReference>
<keyword evidence="4 10" id="KW-1133">Transmembrane helix</keyword>
<dbReference type="InterPro" id="IPR039859">
    <property type="entry name" value="PFA4/ZDH16/20/ERF2-like"/>
</dbReference>
<evidence type="ECO:0000256" key="5">
    <source>
        <dbReference type="ARBA" id="ARBA00023136"/>
    </source>
</evidence>
<keyword evidence="3 10" id="KW-0812">Transmembrane</keyword>
<organism evidence="12 13">
    <name type="scientific">Syncephalastrum racemosum</name>
    <name type="common">Filamentous fungus</name>
    <dbReference type="NCBI Taxonomy" id="13706"/>
    <lineage>
        <taxon>Eukaryota</taxon>
        <taxon>Fungi</taxon>
        <taxon>Fungi incertae sedis</taxon>
        <taxon>Mucoromycota</taxon>
        <taxon>Mucoromycotina</taxon>
        <taxon>Mucoromycetes</taxon>
        <taxon>Mucorales</taxon>
        <taxon>Syncephalastraceae</taxon>
        <taxon>Syncephalastrum</taxon>
    </lineage>
</organism>
<feature type="domain" description="Palmitoyltransferase DHHC" evidence="11">
    <location>
        <begin position="72"/>
        <end position="243"/>
    </location>
</feature>
<evidence type="ECO:0000256" key="8">
    <source>
        <dbReference type="ARBA" id="ARBA00023315"/>
    </source>
</evidence>
<dbReference type="STRING" id="13706.A0A1X2HS07"/>
<gene>
    <name evidence="12" type="ORF">BCR43DRAFT_481450</name>
</gene>
<feature type="transmembrane region" description="Helical" evidence="10">
    <location>
        <begin position="123"/>
        <end position="143"/>
    </location>
</feature>
<keyword evidence="5 10" id="KW-0472">Membrane</keyword>
<dbReference type="AlphaFoldDB" id="A0A1X2HS07"/>
<evidence type="ECO:0000256" key="6">
    <source>
        <dbReference type="ARBA" id="ARBA00023139"/>
    </source>
</evidence>
<feature type="transmembrane region" description="Helical" evidence="10">
    <location>
        <begin position="207"/>
        <end position="233"/>
    </location>
</feature>
<keyword evidence="8 10" id="KW-0012">Acyltransferase</keyword>
<comment type="similarity">
    <text evidence="10">Belongs to the DHHC palmitoyltransferase family.</text>
</comment>
<evidence type="ECO:0000256" key="2">
    <source>
        <dbReference type="ARBA" id="ARBA00022679"/>
    </source>
</evidence>
<name>A0A1X2HS07_SYNRA</name>
<sequence length="261" mass="30025">MIQVIFPLTGYGLLFYSLYVYTVRVHAGLGLQQDAVLAIGCGLFLLSVLTYTRLLWERNGSFQVPDGRAKDDDSRYCQKCDLVRFPRTKHCRECDACVLRMDHHCPWIGGCVGLHNHKLFLQFLAYTASYVIWIWMTGVPAILDVIQSIAGKDIFTLSRLWTVYVLYLWSLLSAVQSLVTSIITFSWHPFLSPSLTSQWSVYAGIELHWLALLVIGFLFMLVLSGFACFHFYLALRDKTTREIFGRRRQRPDRFPASTKIH</sequence>
<keyword evidence="2 10" id="KW-0808">Transferase</keyword>
<dbReference type="PROSITE" id="PS50216">
    <property type="entry name" value="DHHC"/>
    <property type="match status" value="1"/>
</dbReference>
<evidence type="ECO:0000256" key="4">
    <source>
        <dbReference type="ARBA" id="ARBA00022989"/>
    </source>
</evidence>
<comment type="domain">
    <text evidence="10">The DHHC domain is required for palmitoyltransferase activity.</text>
</comment>
<dbReference type="Proteomes" id="UP000242180">
    <property type="component" value="Unassembled WGS sequence"/>
</dbReference>
<evidence type="ECO:0000313" key="12">
    <source>
        <dbReference type="EMBL" id="ORZ02372.1"/>
    </source>
</evidence>
<dbReference type="GO" id="GO:0005783">
    <property type="term" value="C:endoplasmic reticulum"/>
    <property type="evidence" value="ECO:0007669"/>
    <property type="project" value="TreeGrafter"/>
</dbReference>
<accession>A0A1X2HS07</accession>
<feature type="transmembrane region" description="Helical" evidence="10">
    <location>
        <begin position="6"/>
        <end position="23"/>
    </location>
</feature>
<evidence type="ECO:0000256" key="9">
    <source>
        <dbReference type="ARBA" id="ARBA00048048"/>
    </source>
</evidence>
<comment type="subcellular location">
    <subcellularLocation>
        <location evidence="1">Membrane</location>
        <topology evidence="1">Multi-pass membrane protein</topology>
    </subcellularLocation>
</comment>
<evidence type="ECO:0000256" key="7">
    <source>
        <dbReference type="ARBA" id="ARBA00023288"/>
    </source>
</evidence>
<evidence type="ECO:0000259" key="11">
    <source>
        <dbReference type="Pfam" id="PF01529"/>
    </source>
</evidence>
<dbReference type="OrthoDB" id="9909019at2759"/>
<dbReference type="EMBL" id="MCGN01000001">
    <property type="protein sequence ID" value="ORZ02372.1"/>
    <property type="molecule type" value="Genomic_DNA"/>
</dbReference>
<evidence type="ECO:0000313" key="13">
    <source>
        <dbReference type="Proteomes" id="UP000242180"/>
    </source>
</evidence>
<dbReference type="GO" id="GO:0005794">
    <property type="term" value="C:Golgi apparatus"/>
    <property type="evidence" value="ECO:0007669"/>
    <property type="project" value="TreeGrafter"/>
</dbReference>
<comment type="catalytic activity">
    <reaction evidence="9 10">
        <text>L-cysteinyl-[protein] + hexadecanoyl-CoA = S-hexadecanoyl-L-cysteinyl-[protein] + CoA</text>
        <dbReference type="Rhea" id="RHEA:36683"/>
        <dbReference type="Rhea" id="RHEA-COMP:10131"/>
        <dbReference type="Rhea" id="RHEA-COMP:11032"/>
        <dbReference type="ChEBI" id="CHEBI:29950"/>
        <dbReference type="ChEBI" id="CHEBI:57287"/>
        <dbReference type="ChEBI" id="CHEBI:57379"/>
        <dbReference type="ChEBI" id="CHEBI:74151"/>
        <dbReference type="EC" id="2.3.1.225"/>
    </reaction>
</comment>
<evidence type="ECO:0000256" key="10">
    <source>
        <dbReference type="RuleBase" id="RU079119"/>
    </source>
</evidence>
<feature type="transmembrane region" description="Helical" evidence="10">
    <location>
        <begin position="164"/>
        <end position="187"/>
    </location>
</feature>
<keyword evidence="7" id="KW-0449">Lipoprotein</keyword>
<reference evidence="12 13" key="1">
    <citation type="submission" date="2016-07" db="EMBL/GenBank/DDBJ databases">
        <title>Pervasive Adenine N6-methylation of Active Genes in Fungi.</title>
        <authorList>
            <consortium name="DOE Joint Genome Institute"/>
            <person name="Mondo S.J."/>
            <person name="Dannebaum R.O."/>
            <person name="Kuo R.C."/>
            <person name="Labutti K."/>
            <person name="Haridas S."/>
            <person name="Kuo A."/>
            <person name="Salamov A."/>
            <person name="Ahrendt S.R."/>
            <person name="Lipzen A."/>
            <person name="Sullivan W."/>
            <person name="Andreopoulos W.B."/>
            <person name="Clum A."/>
            <person name="Lindquist E."/>
            <person name="Daum C."/>
            <person name="Ramamoorthy G.K."/>
            <person name="Gryganskyi A."/>
            <person name="Culley D."/>
            <person name="Magnuson J.K."/>
            <person name="James T.Y."/>
            <person name="O'Malley M.A."/>
            <person name="Stajich J.E."/>
            <person name="Spatafora J.W."/>
            <person name="Visel A."/>
            <person name="Grigoriev I.V."/>
        </authorList>
    </citation>
    <scope>NUCLEOTIDE SEQUENCE [LARGE SCALE GENOMIC DNA]</scope>
    <source>
        <strain evidence="12 13">NRRL 2496</strain>
    </source>
</reference>
<evidence type="ECO:0000256" key="1">
    <source>
        <dbReference type="ARBA" id="ARBA00004141"/>
    </source>
</evidence>
<dbReference type="PANTHER" id="PTHR22883">
    <property type="entry name" value="ZINC FINGER DHHC DOMAIN CONTAINING PROTEIN"/>
    <property type="match status" value="1"/>
</dbReference>